<comment type="subcellular location">
    <subcellularLocation>
        <location evidence="2">Nucleus</location>
    </subcellularLocation>
</comment>
<keyword evidence="7" id="KW-0539">Nucleus</keyword>
<evidence type="ECO:0000256" key="3">
    <source>
        <dbReference type="ARBA" id="ARBA00006958"/>
    </source>
</evidence>
<evidence type="ECO:0000256" key="1">
    <source>
        <dbReference type="ARBA" id="ARBA00001968"/>
    </source>
</evidence>
<dbReference type="InterPro" id="IPR045249">
    <property type="entry name" value="HARBI1-like"/>
</dbReference>
<protein>
    <submittedName>
        <fullName evidence="8">Uncharacterized protein</fullName>
    </submittedName>
</protein>
<gene>
    <name evidence="8" type="ORF">PACLA_8A077605</name>
</gene>
<comment type="similarity">
    <text evidence="3">Belongs to the HARBI1 family.</text>
</comment>
<dbReference type="OrthoDB" id="6627079at2759"/>
<keyword evidence="9" id="KW-1185">Reference proteome</keyword>
<dbReference type="InterPro" id="IPR027806">
    <property type="entry name" value="HARBI1_dom"/>
</dbReference>
<dbReference type="GO" id="GO:0004518">
    <property type="term" value="F:nuclease activity"/>
    <property type="evidence" value="ECO:0007669"/>
    <property type="project" value="UniProtKB-KW"/>
</dbReference>
<dbReference type="GO" id="GO:0005634">
    <property type="term" value="C:nucleus"/>
    <property type="evidence" value="ECO:0007669"/>
    <property type="project" value="UniProtKB-SubCell"/>
</dbReference>
<evidence type="ECO:0000256" key="2">
    <source>
        <dbReference type="ARBA" id="ARBA00004123"/>
    </source>
</evidence>
<dbReference type="GO" id="GO:0016787">
    <property type="term" value="F:hydrolase activity"/>
    <property type="evidence" value="ECO:0007669"/>
    <property type="project" value="UniProtKB-KW"/>
</dbReference>
<dbReference type="EMBL" id="CACRXK020020281">
    <property type="protein sequence ID" value="CAB4034630.1"/>
    <property type="molecule type" value="Genomic_DNA"/>
</dbReference>
<proteinExistence type="inferred from homology"/>
<dbReference type="Proteomes" id="UP001152795">
    <property type="component" value="Unassembled WGS sequence"/>
</dbReference>
<evidence type="ECO:0000256" key="6">
    <source>
        <dbReference type="ARBA" id="ARBA00022801"/>
    </source>
</evidence>
<evidence type="ECO:0000313" key="9">
    <source>
        <dbReference type="Proteomes" id="UP001152795"/>
    </source>
</evidence>
<dbReference type="Pfam" id="PF13359">
    <property type="entry name" value="DDE_Tnp_4"/>
    <property type="match status" value="1"/>
</dbReference>
<accession>A0A6S7JZ60</accession>
<comment type="cofactor">
    <cofactor evidence="1">
        <name>a divalent metal cation</name>
        <dbReference type="ChEBI" id="CHEBI:60240"/>
    </cofactor>
</comment>
<dbReference type="PANTHER" id="PTHR22930:SF258">
    <property type="entry name" value="PROTEIN ALP1-LIKE ISOFORM X1"/>
    <property type="match status" value="1"/>
</dbReference>
<sequence length="427" mass="49692">MALDEEALIYLLILYRRRKRRIRNKSKKRFWVRRLFQQRRTHGEYNNLVKELELHDHELFFKQFRMYPSQMEEVLSWVAPKIYKRETRADVIKPGERLCVTMRYLATGDAFSTISMSYRIGETTISKIVRETTDAIWEVMVEKDFLRVPVNSQEWQKISSGFEKRWNFPNCLGCIDGKHVNIQAPARSGSLFFNYKKTFSIVLLAVCNGNYQFTMVDIGEAGRQSDAGVFSNSNLGHSILKNLLPVPRPRRLDSTNTLYPYVFLGDDAFPLRPNLLKPYAATNLEIRKLVTNYRISRARRIIENSFGILAARFRVFRRPINAKVESVESITKACVAMHNYLMANKSFDSRYCPQGFVDNYVNGTPMEGEWRSMVLGSTGMSDVTRIGSNNYSQEAKTVRDNFCTYFNSSEGEIPWQWHAYNVEVRNT</sequence>
<dbReference type="GO" id="GO:0046872">
    <property type="term" value="F:metal ion binding"/>
    <property type="evidence" value="ECO:0007669"/>
    <property type="project" value="UniProtKB-KW"/>
</dbReference>
<evidence type="ECO:0000256" key="5">
    <source>
        <dbReference type="ARBA" id="ARBA00022723"/>
    </source>
</evidence>
<comment type="caution">
    <text evidence="8">The sequence shown here is derived from an EMBL/GenBank/DDBJ whole genome shotgun (WGS) entry which is preliminary data.</text>
</comment>
<evidence type="ECO:0000313" key="8">
    <source>
        <dbReference type="EMBL" id="CAB4034630.1"/>
    </source>
</evidence>
<keyword evidence="6" id="KW-0378">Hydrolase</keyword>
<dbReference type="PANTHER" id="PTHR22930">
    <property type="match status" value="1"/>
</dbReference>
<evidence type="ECO:0000256" key="4">
    <source>
        <dbReference type="ARBA" id="ARBA00022722"/>
    </source>
</evidence>
<evidence type="ECO:0000256" key="7">
    <source>
        <dbReference type="ARBA" id="ARBA00023242"/>
    </source>
</evidence>
<organism evidence="8 9">
    <name type="scientific">Paramuricea clavata</name>
    <name type="common">Red gorgonian</name>
    <name type="synonym">Violescent sea-whip</name>
    <dbReference type="NCBI Taxonomy" id="317549"/>
    <lineage>
        <taxon>Eukaryota</taxon>
        <taxon>Metazoa</taxon>
        <taxon>Cnidaria</taxon>
        <taxon>Anthozoa</taxon>
        <taxon>Octocorallia</taxon>
        <taxon>Malacalcyonacea</taxon>
        <taxon>Plexauridae</taxon>
        <taxon>Paramuricea</taxon>
    </lineage>
</organism>
<keyword evidence="4" id="KW-0540">Nuclease</keyword>
<dbReference type="AlphaFoldDB" id="A0A6S7JZ60"/>
<name>A0A6S7JZ60_PARCT</name>
<keyword evidence="5" id="KW-0479">Metal-binding</keyword>
<reference evidence="8" key="1">
    <citation type="submission" date="2020-04" db="EMBL/GenBank/DDBJ databases">
        <authorList>
            <person name="Alioto T."/>
            <person name="Alioto T."/>
            <person name="Gomez Garrido J."/>
        </authorList>
    </citation>
    <scope>NUCLEOTIDE SEQUENCE</scope>
    <source>
        <strain evidence="8">A484AB</strain>
    </source>
</reference>